<accession>A0ABN7WJ55</accession>
<gene>
    <name evidence="1" type="ORF">GMARGA_LOCUS30845</name>
</gene>
<organism evidence="1 2">
    <name type="scientific">Gigaspora margarita</name>
    <dbReference type="NCBI Taxonomy" id="4874"/>
    <lineage>
        <taxon>Eukaryota</taxon>
        <taxon>Fungi</taxon>
        <taxon>Fungi incertae sedis</taxon>
        <taxon>Mucoromycota</taxon>
        <taxon>Glomeromycotina</taxon>
        <taxon>Glomeromycetes</taxon>
        <taxon>Diversisporales</taxon>
        <taxon>Gigasporaceae</taxon>
        <taxon>Gigaspora</taxon>
    </lineage>
</organism>
<keyword evidence="2" id="KW-1185">Reference proteome</keyword>
<comment type="caution">
    <text evidence="1">The sequence shown here is derived from an EMBL/GenBank/DDBJ whole genome shotgun (WGS) entry which is preliminary data.</text>
</comment>
<name>A0ABN7WJ55_GIGMA</name>
<protein>
    <submittedName>
        <fullName evidence="1">10325_t:CDS:1</fullName>
    </submittedName>
</protein>
<reference evidence="1 2" key="1">
    <citation type="submission" date="2021-06" db="EMBL/GenBank/DDBJ databases">
        <authorList>
            <person name="Kallberg Y."/>
            <person name="Tangrot J."/>
            <person name="Rosling A."/>
        </authorList>
    </citation>
    <scope>NUCLEOTIDE SEQUENCE [LARGE SCALE GENOMIC DNA]</scope>
    <source>
        <strain evidence="1 2">120-4 pot B 10/14</strain>
    </source>
</reference>
<proteinExistence type="predicted"/>
<dbReference type="EMBL" id="CAJVQB010044488">
    <property type="protein sequence ID" value="CAG8831940.1"/>
    <property type="molecule type" value="Genomic_DNA"/>
</dbReference>
<dbReference type="Proteomes" id="UP000789901">
    <property type="component" value="Unassembled WGS sequence"/>
</dbReference>
<evidence type="ECO:0000313" key="1">
    <source>
        <dbReference type="EMBL" id="CAG8831940.1"/>
    </source>
</evidence>
<sequence>EALYDKLLNRTTFLHHINDLQRGIYEAKQAISLFTEMCRGLKTPSGLLFDCSADDSACQIRADMIRHYLHYYSQNTQLLDKIDFYIEQLSTLQCRIPDIQKAISANLKVPIKFVNCPVLSQRRHTIGSFQEGFNLFIHLYQNENDMSTWDPNNILITIKFISYTFILHKYMKLSIDKAVLRYVHDVKHLGGYRVQLEFKEMKRCISMLSMSYLTYISSSIMPVHNFTRLVYFYDK</sequence>
<evidence type="ECO:0000313" key="2">
    <source>
        <dbReference type="Proteomes" id="UP000789901"/>
    </source>
</evidence>
<feature type="non-terminal residue" evidence="1">
    <location>
        <position position="1"/>
    </location>
</feature>